<name>A0ABQ1K0B8_9FLAO</name>
<evidence type="ECO:0000256" key="1">
    <source>
        <dbReference type="ARBA" id="ARBA00022603"/>
    </source>
</evidence>
<dbReference type="InterPro" id="IPR029026">
    <property type="entry name" value="tRNA_m1G_MTases_N"/>
</dbReference>
<dbReference type="InterPro" id="IPR001537">
    <property type="entry name" value="SpoU_MeTrfase"/>
</dbReference>
<sequence>MQQQLTHEETFFTEQKFPITLLCDGITYQPNIGSVFRICEAFGVAKVIFVGENIALTPRKINRTSRATHLQVPHQVAKLEEAITLLQGAKDNSEIIALEITDKSKPLKDISLNRNKPVVVIAGGEVNGISEVLLKLANQTAHITMYGKNSSMNVVNAVGIALYEITNKIS</sequence>
<evidence type="ECO:0000259" key="3">
    <source>
        <dbReference type="Pfam" id="PF00588"/>
    </source>
</evidence>
<evidence type="ECO:0000313" key="4">
    <source>
        <dbReference type="EMBL" id="GGB81126.1"/>
    </source>
</evidence>
<dbReference type="SUPFAM" id="SSF75217">
    <property type="entry name" value="alpha/beta knot"/>
    <property type="match status" value="1"/>
</dbReference>
<dbReference type="Gene3D" id="3.40.1280.10">
    <property type="match status" value="1"/>
</dbReference>
<feature type="domain" description="tRNA/rRNA methyltransferase SpoU type" evidence="3">
    <location>
        <begin position="19"/>
        <end position="163"/>
    </location>
</feature>
<dbReference type="InterPro" id="IPR029028">
    <property type="entry name" value="Alpha/beta_knot_MTases"/>
</dbReference>
<comment type="caution">
    <text evidence="4">The sequence shown here is derived from an EMBL/GenBank/DDBJ whole genome shotgun (WGS) entry which is preliminary data.</text>
</comment>
<dbReference type="RefSeq" id="WP_188621297.1">
    <property type="nucleotide sequence ID" value="NZ_BMJE01000005.1"/>
</dbReference>
<reference evidence="5" key="1">
    <citation type="journal article" date="2019" name="Int. J. Syst. Evol. Microbiol.">
        <title>The Global Catalogue of Microorganisms (GCM) 10K type strain sequencing project: providing services to taxonomists for standard genome sequencing and annotation.</title>
        <authorList>
            <consortium name="The Broad Institute Genomics Platform"/>
            <consortium name="The Broad Institute Genome Sequencing Center for Infectious Disease"/>
            <person name="Wu L."/>
            <person name="Ma J."/>
        </authorList>
    </citation>
    <scope>NUCLEOTIDE SEQUENCE [LARGE SCALE GENOMIC DNA]</scope>
    <source>
        <strain evidence="5">CGMCC 1.15461</strain>
    </source>
</reference>
<dbReference type="GO" id="GO:0008168">
    <property type="term" value="F:methyltransferase activity"/>
    <property type="evidence" value="ECO:0007669"/>
    <property type="project" value="UniProtKB-KW"/>
</dbReference>
<dbReference type="Pfam" id="PF00588">
    <property type="entry name" value="SpoU_methylase"/>
    <property type="match status" value="1"/>
</dbReference>
<evidence type="ECO:0000313" key="5">
    <source>
        <dbReference type="Proteomes" id="UP000615760"/>
    </source>
</evidence>
<proteinExistence type="predicted"/>
<dbReference type="GO" id="GO:0032259">
    <property type="term" value="P:methylation"/>
    <property type="evidence" value="ECO:0007669"/>
    <property type="project" value="UniProtKB-KW"/>
</dbReference>
<dbReference type="InterPro" id="IPR051259">
    <property type="entry name" value="rRNA_Methyltransferase"/>
</dbReference>
<gene>
    <name evidence="4" type="ORF">GCM10007424_21540</name>
</gene>
<evidence type="ECO:0000256" key="2">
    <source>
        <dbReference type="ARBA" id="ARBA00022679"/>
    </source>
</evidence>
<dbReference type="PANTHER" id="PTHR43191">
    <property type="entry name" value="RRNA METHYLTRANSFERASE 3"/>
    <property type="match status" value="1"/>
</dbReference>
<dbReference type="CDD" id="cd18082">
    <property type="entry name" value="SpoU-like_family"/>
    <property type="match status" value="1"/>
</dbReference>
<keyword evidence="5" id="KW-1185">Reference proteome</keyword>
<dbReference type="PANTHER" id="PTHR43191:SF2">
    <property type="entry name" value="RRNA METHYLTRANSFERASE 3, MITOCHONDRIAL"/>
    <property type="match status" value="1"/>
</dbReference>
<dbReference type="Proteomes" id="UP000615760">
    <property type="component" value="Unassembled WGS sequence"/>
</dbReference>
<organism evidence="4 5">
    <name type="scientific">Flavobacterium suaedae</name>
    <dbReference type="NCBI Taxonomy" id="1767027"/>
    <lineage>
        <taxon>Bacteria</taxon>
        <taxon>Pseudomonadati</taxon>
        <taxon>Bacteroidota</taxon>
        <taxon>Flavobacteriia</taxon>
        <taxon>Flavobacteriales</taxon>
        <taxon>Flavobacteriaceae</taxon>
        <taxon>Flavobacterium</taxon>
    </lineage>
</organism>
<keyword evidence="2" id="KW-0808">Transferase</keyword>
<keyword evidence="1 4" id="KW-0489">Methyltransferase</keyword>
<protein>
    <submittedName>
        <fullName evidence="4">RNA methyltransferase</fullName>
    </submittedName>
</protein>
<accession>A0ABQ1K0B8</accession>
<dbReference type="EMBL" id="BMJE01000005">
    <property type="protein sequence ID" value="GGB81126.1"/>
    <property type="molecule type" value="Genomic_DNA"/>
</dbReference>